<name>A0A2S9XTV8_9BACT</name>
<gene>
    <name evidence="2" type="ORF">ENSA7_71240</name>
</gene>
<protein>
    <submittedName>
        <fullName evidence="2">Uncharacterized protein</fullName>
    </submittedName>
</protein>
<reference evidence="2 3" key="1">
    <citation type="submission" date="2018-03" db="EMBL/GenBank/DDBJ databases">
        <title>Draft Genome Sequences of the Obligatory Marine Myxobacteria Enhygromyxa salina SWB007.</title>
        <authorList>
            <person name="Poehlein A."/>
            <person name="Moghaddam J.A."/>
            <person name="Harms H."/>
            <person name="Alanjari M."/>
            <person name="Koenig G.M."/>
            <person name="Daniel R."/>
            <person name="Schaeberle T.F."/>
        </authorList>
    </citation>
    <scope>NUCLEOTIDE SEQUENCE [LARGE SCALE GENOMIC DNA]</scope>
    <source>
        <strain evidence="2 3">SWB007</strain>
    </source>
</reference>
<evidence type="ECO:0000313" key="3">
    <source>
        <dbReference type="Proteomes" id="UP000238823"/>
    </source>
</evidence>
<feature type="compositionally biased region" description="Low complexity" evidence="1">
    <location>
        <begin position="96"/>
        <end position="105"/>
    </location>
</feature>
<comment type="caution">
    <text evidence="2">The sequence shown here is derived from an EMBL/GenBank/DDBJ whole genome shotgun (WGS) entry which is preliminary data.</text>
</comment>
<evidence type="ECO:0000256" key="1">
    <source>
        <dbReference type="SAM" id="MobiDB-lite"/>
    </source>
</evidence>
<sequence>MPINYDMLHKLYTLRPTARELFGSIIQVGVDQGRTTVDQLIEASSATRRQAITLLRELEEAGCGEFKVGRKGHPSRLVWVGDPREIARRVVSGELPDQPTAEQPQQPEPEPHAPDSLEVIGAPEPAPELELPLDLPLELPQPPTTEHATREQIEHTYVLRPDFRVSVALPANVTRREAEVLADWIRNLSFER</sequence>
<dbReference type="EMBL" id="PVNL01000135">
    <property type="protein sequence ID" value="PRP96309.1"/>
    <property type="molecule type" value="Genomic_DNA"/>
</dbReference>
<dbReference type="RefSeq" id="WP_106093909.1">
    <property type="nucleotide sequence ID" value="NZ_PVNL01000135.1"/>
</dbReference>
<dbReference type="AlphaFoldDB" id="A0A2S9XTV8"/>
<accession>A0A2S9XTV8</accession>
<dbReference type="Proteomes" id="UP000238823">
    <property type="component" value="Unassembled WGS sequence"/>
</dbReference>
<feature type="region of interest" description="Disordered" evidence="1">
    <location>
        <begin position="94"/>
        <end position="120"/>
    </location>
</feature>
<organism evidence="2 3">
    <name type="scientific">Enhygromyxa salina</name>
    <dbReference type="NCBI Taxonomy" id="215803"/>
    <lineage>
        <taxon>Bacteria</taxon>
        <taxon>Pseudomonadati</taxon>
        <taxon>Myxococcota</taxon>
        <taxon>Polyangia</taxon>
        <taxon>Nannocystales</taxon>
        <taxon>Nannocystaceae</taxon>
        <taxon>Enhygromyxa</taxon>
    </lineage>
</organism>
<evidence type="ECO:0000313" key="2">
    <source>
        <dbReference type="EMBL" id="PRP96309.1"/>
    </source>
</evidence>
<dbReference type="OrthoDB" id="7063810at2"/>
<proteinExistence type="predicted"/>